<dbReference type="AlphaFoldDB" id="A0A9W4XQN3"/>
<evidence type="ECO:0000313" key="2">
    <source>
        <dbReference type="EMBL" id="CAI6340729.1"/>
    </source>
</evidence>
<sequence>MAQQNNIVQGAPATNVASSRSFADSPTLSDVTIKFGEHTFHAHKVVLAMKSDWFRAAFCGNFIESGQSEITLHGDDPDALRFVLQTAYEDTWTPETGGIPFLLRVYRVSAKYQLESTKKKAMRFILATFRRLLRKIDQKGDEMLDDFMKVMLEIYDGEEPLPAIAEDIIDVLCDQSPGVFSIRSPNVHKAVVDTSKQIAAFAQDMLPKIMLTVGNRDTSPYSSDLSY</sequence>
<proteinExistence type="predicted"/>
<feature type="domain" description="BTB" evidence="1">
    <location>
        <begin position="29"/>
        <end position="90"/>
    </location>
</feature>
<dbReference type="Gene3D" id="3.30.710.10">
    <property type="entry name" value="Potassium Channel Kv1.1, Chain A"/>
    <property type="match status" value="1"/>
</dbReference>
<dbReference type="PANTHER" id="PTHR47843">
    <property type="entry name" value="BTB DOMAIN-CONTAINING PROTEIN-RELATED"/>
    <property type="match status" value="1"/>
</dbReference>
<dbReference type="SUPFAM" id="SSF54695">
    <property type="entry name" value="POZ domain"/>
    <property type="match status" value="1"/>
</dbReference>
<name>A0A9W4XQN3_9PLEO</name>
<reference evidence="2" key="1">
    <citation type="submission" date="2023-01" db="EMBL/GenBank/DDBJ databases">
        <authorList>
            <person name="Van Ghelder C."/>
            <person name="Rancurel C."/>
        </authorList>
    </citation>
    <scope>NUCLEOTIDE SEQUENCE</scope>
    <source>
        <strain evidence="2">CNCM I-4278</strain>
    </source>
</reference>
<evidence type="ECO:0000259" key="1">
    <source>
        <dbReference type="PROSITE" id="PS50097"/>
    </source>
</evidence>
<dbReference type="InterPro" id="IPR000210">
    <property type="entry name" value="BTB/POZ_dom"/>
</dbReference>
<protein>
    <recommendedName>
        <fullName evidence="1">BTB domain-containing protein</fullName>
    </recommendedName>
</protein>
<dbReference type="InterPro" id="IPR011333">
    <property type="entry name" value="SKP1/BTB/POZ_sf"/>
</dbReference>
<dbReference type="EMBL" id="CAOQHR010000011">
    <property type="protein sequence ID" value="CAI6340729.1"/>
    <property type="molecule type" value="Genomic_DNA"/>
</dbReference>
<dbReference type="Pfam" id="PF00651">
    <property type="entry name" value="BTB"/>
    <property type="match status" value="1"/>
</dbReference>
<comment type="caution">
    <text evidence="2">The sequence shown here is derived from an EMBL/GenBank/DDBJ whole genome shotgun (WGS) entry which is preliminary data.</text>
</comment>
<evidence type="ECO:0000313" key="3">
    <source>
        <dbReference type="Proteomes" id="UP001152607"/>
    </source>
</evidence>
<keyword evidence="3" id="KW-1185">Reference proteome</keyword>
<dbReference type="SMART" id="SM00225">
    <property type="entry name" value="BTB"/>
    <property type="match status" value="1"/>
</dbReference>
<dbReference type="Proteomes" id="UP001152607">
    <property type="component" value="Unassembled WGS sequence"/>
</dbReference>
<organism evidence="2 3">
    <name type="scientific">Periconia digitata</name>
    <dbReference type="NCBI Taxonomy" id="1303443"/>
    <lineage>
        <taxon>Eukaryota</taxon>
        <taxon>Fungi</taxon>
        <taxon>Dikarya</taxon>
        <taxon>Ascomycota</taxon>
        <taxon>Pezizomycotina</taxon>
        <taxon>Dothideomycetes</taxon>
        <taxon>Pleosporomycetidae</taxon>
        <taxon>Pleosporales</taxon>
        <taxon>Massarineae</taxon>
        <taxon>Periconiaceae</taxon>
        <taxon>Periconia</taxon>
    </lineage>
</organism>
<dbReference type="OrthoDB" id="6359816at2759"/>
<gene>
    <name evidence="2" type="ORF">PDIGIT_LOCUS13913</name>
</gene>
<accession>A0A9W4XQN3</accession>
<dbReference type="PROSITE" id="PS50097">
    <property type="entry name" value="BTB"/>
    <property type="match status" value="1"/>
</dbReference>
<dbReference type="PANTHER" id="PTHR47843:SF5">
    <property type="entry name" value="BTB_POZ DOMAIN PROTEIN"/>
    <property type="match status" value="1"/>
</dbReference>
<dbReference type="CDD" id="cd18186">
    <property type="entry name" value="BTB_POZ_ZBTB_KLHL-like"/>
    <property type="match status" value="1"/>
</dbReference>